<reference evidence="2 3" key="1">
    <citation type="submission" date="2016-01" db="EMBL/GenBank/DDBJ databases">
        <title>The new phylogeny of the genus Mycobacterium.</title>
        <authorList>
            <person name="Tarcisio F."/>
            <person name="Conor M."/>
            <person name="Antonella G."/>
            <person name="Elisabetta G."/>
            <person name="Giulia F.S."/>
            <person name="Sara T."/>
            <person name="Anna F."/>
            <person name="Clotilde B."/>
            <person name="Roberto B."/>
            <person name="Veronica D.S."/>
            <person name="Fabio R."/>
            <person name="Monica P."/>
            <person name="Olivier J."/>
            <person name="Enrico T."/>
            <person name="Nicola S."/>
        </authorList>
    </citation>
    <scope>NUCLEOTIDE SEQUENCE [LARGE SCALE GENOMIC DNA]</scope>
    <source>
        <strain evidence="2 3">DSM 44616</strain>
    </source>
</reference>
<accession>A0AAJ3NKE9</accession>
<name>A0AAJ3NKE9_9MYCO</name>
<evidence type="ECO:0008006" key="4">
    <source>
        <dbReference type="Google" id="ProtNLM"/>
    </source>
</evidence>
<organism evidence="2 3">
    <name type="scientific">Mycobacterium saskatchewanense</name>
    <dbReference type="NCBI Taxonomy" id="220927"/>
    <lineage>
        <taxon>Bacteria</taxon>
        <taxon>Bacillati</taxon>
        <taxon>Actinomycetota</taxon>
        <taxon>Actinomycetes</taxon>
        <taxon>Mycobacteriales</taxon>
        <taxon>Mycobacteriaceae</taxon>
        <taxon>Mycobacterium</taxon>
        <taxon>Mycobacterium simiae complex</taxon>
    </lineage>
</organism>
<dbReference type="RefSeq" id="WP_085258614.1">
    <property type="nucleotide sequence ID" value="NZ_AP022573.1"/>
</dbReference>
<sequence length="137" mass="14458">MTRTTLYLVLAAVTAAAPATARADSLPFQSPSGNIACVLGNTAAECDVSDYTYQVPPGPACAQHIAWGNRFSLPQGRPAEMQCHGDTLRMPGEQTLEYGQSLSAGTVTCVSEPAGIRCTDASTGHFFRVSRDSYELG</sequence>
<dbReference type="AlphaFoldDB" id="A0AAJ3NKE9"/>
<protein>
    <recommendedName>
        <fullName evidence="4">Ig-like domain-containing protein</fullName>
    </recommendedName>
</protein>
<evidence type="ECO:0000313" key="3">
    <source>
        <dbReference type="Proteomes" id="UP000193387"/>
    </source>
</evidence>
<dbReference type="Proteomes" id="UP000193387">
    <property type="component" value="Unassembled WGS sequence"/>
</dbReference>
<keyword evidence="3" id="KW-1185">Reference proteome</keyword>
<feature type="chain" id="PRO_5042596743" description="Ig-like domain-containing protein" evidence="1">
    <location>
        <begin position="24"/>
        <end position="137"/>
    </location>
</feature>
<gene>
    <name evidence="2" type="ORF">AWC23_26610</name>
</gene>
<evidence type="ECO:0000256" key="1">
    <source>
        <dbReference type="SAM" id="SignalP"/>
    </source>
</evidence>
<comment type="caution">
    <text evidence="2">The sequence shown here is derived from an EMBL/GenBank/DDBJ whole genome shotgun (WGS) entry which is preliminary data.</text>
</comment>
<dbReference type="EMBL" id="LQPR01000084">
    <property type="protein sequence ID" value="ORW64211.1"/>
    <property type="molecule type" value="Genomic_DNA"/>
</dbReference>
<feature type="signal peptide" evidence="1">
    <location>
        <begin position="1"/>
        <end position="23"/>
    </location>
</feature>
<dbReference type="Pfam" id="PF20341">
    <property type="entry name" value="DUF6636"/>
    <property type="match status" value="1"/>
</dbReference>
<evidence type="ECO:0000313" key="2">
    <source>
        <dbReference type="EMBL" id="ORW64211.1"/>
    </source>
</evidence>
<proteinExistence type="predicted"/>
<keyword evidence="1" id="KW-0732">Signal</keyword>
<dbReference type="InterPro" id="IPR046576">
    <property type="entry name" value="DUF6636"/>
</dbReference>